<dbReference type="SUPFAM" id="SSF50341">
    <property type="entry name" value="CheW-like"/>
    <property type="match status" value="1"/>
</dbReference>
<dbReference type="EMBL" id="UOFY01000033">
    <property type="protein sequence ID" value="VAX09213.1"/>
    <property type="molecule type" value="Genomic_DNA"/>
</dbReference>
<feature type="domain" description="CheW-like" evidence="1">
    <location>
        <begin position="35"/>
        <end position="175"/>
    </location>
</feature>
<dbReference type="GO" id="GO:0006935">
    <property type="term" value="P:chemotaxis"/>
    <property type="evidence" value="ECO:0007669"/>
    <property type="project" value="InterPro"/>
</dbReference>
<dbReference type="SMART" id="SM00260">
    <property type="entry name" value="CheW"/>
    <property type="match status" value="1"/>
</dbReference>
<dbReference type="Gene3D" id="2.40.50.180">
    <property type="entry name" value="CheA-289, Domain 4"/>
    <property type="match status" value="1"/>
</dbReference>
<dbReference type="InterPro" id="IPR002545">
    <property type="entry name" value="CheW-lke_dom"/>
</dbReference>
<sequence length="181" mass="19899">MADSGVEVFALLRKIESRSRQKALGLPQQLEIRQTKTGIGFLLQGTSLLVATDEVSEILPYPPLTKIPGTVRWVKGVANIRGTLIPIIDLLGFTNDEMAGVNRKSRVLVMRNGDFVSGLLVTEVLGLRHFQEEEKTTDLPPVATRLQSLLVGGYQQGDQHWGVFSTHHLAAMPEFINVAIS</sequence>
<evidence type="ECO:0000259" key="1">
    <source>
        <dbReference type="PROSITE" id="PS50851"/>
    </source>
</evidence>
<dbReference type="PANTHER" id="PTHR22617:SF43">
    <property type="entry name" value="PROTEIN PILI"/>
    <property type="match status" value="1"/>
</dbReference>
<name>A0A3B1BB42_9ZZZZ</name>
<dbReference type="InterPro" id="IPR036061">
    <property type="entry name" value="CheW-like_dom_sf"/>
</dbReference>
<reference evidence="2" key="1">
    <citation type="submission" date="2018-06" db="EMBL/GenBank/DDBJ databases">
        <authorList>
            <person name="Zhirakovskaya E."/>
        </authorList>
    </citation>
    <scope>NUCLEOTIDE SEQUENCE</scope>
</reference>
<accession>A0A3B1BB42</accession>
<dbReference type="PANTHER" id="PTHR22617">
    <property type="entry name" value="CHEMOTAXIS SENSOR HISTIDINE KINASE-RELATED"/>
    <property type="match status" value="1"/>
</dbReference>
<dbReference type="InterPro" id="IPR039315">
    <property type="entry name" value="CheW"/>
</dbReference>
<evidence type="ECO:0000313" key="2">
    <source>
        <dbReference type="EMBL" id="VAX09213.1"/>
    </source>
</evidence>
<dbReference type="AlphaFoldDB" id="A0A3B1BB42"/>
<organism evidence="2">
    <name type="scientific">hydrothermal vent metagenome</name>
    <dbReference type="NCBI Taxonomy" id="652676"/>
    <lineage>
        <taxon>unclassified sequences</taxon>
        <taxon>metagenomes</taxon>
        <taxon>ecological metagenomes</taxon>
    </lineage>
</organism>
<proteinExistence type="predicted"/>
<dbReference type="GO" id="GO:0005829">
    <property type="term" value="C:cytosol"/>
    <property type="evidence" value="ECO:0007669"/>
    <property type="project" value="TreeGrafter"/>
</dbReference>
<dbReference type="PROSITE" id="PS50851">
    <property type="entry name" value="CHEW"/>
    <property type="match status" value="1"/>
</dbReference>
<gene>
    <name evidence="2" type="ORF">MNBD_GAMMA25-2001</name>
</gene>
<dbReference type="Pfam" id="PF01584">
    <property type="entry name" value="CheW"/>
    <property type="match status" value="1"/>
</dbReference>
<dbReference type="GO" id="GO:0007165">
    <property type="term" value="P:signal transduction"/>
    <property type="evidence" value="ECO:0007669"/>
    <property type="project" value="InterPro"/>
</dbReference>
<protein>
    <recommendedName>
        <fullName evidence="1">CheW-like domain-containing protein</fullName>
    </recommendedName>
</protein>